<dbReference type="EMBL" id="CP102453">
    <property type="protein sequence ID" value="UUX32801.1"/>
    <property type="molecule type" value="Genomic_DNA"/>
</dbReference>
<evidence type="ECO:0000256" key="6">
    <source>
        <dbReference type="SAM" id="Phobius"/>
    </source>
</evidence>
<evidence type="ECO:0000256" key="3">
    <source>
        <dbReference type="ARBA" id="ARBA00022692"/>
    </source>
</evidence>
<keyword evidence="5 6" id="KW-0472">Membrane</keyword>
<comment type="subcellular location">
    <subcellularLocation>
        <location evidence="1">Membrane</location>
        <topology evidence="1">Multi-pass membrane protein</topology>
    </subcellularLocation>
</comment>
<evidence type="ECO:0000259" key="7">
    <source>
        <dbReference type="Pfam" id="PF04138"/>
    </source>
</evidence>
<keyword evidence="9" id="KW-1185">Reference proteome</keyword>
<gene>
    <name evidence="8" type="ORF">NRE15_07670</name>
</gene>
<evidence type="ECO:0000256" key="1">
    <source>
        <dbReference type="ARBA" id="ARBA00004141"/>
    </source>
</evidence>
<evidence type="ECO:0000256" key="4">
    <source>
        <dbReference type="ARBA" id="ARBA00022989"/>
    </source>
</evidence>
<dbReference type="Proteomes" id="UP001315967">
    <property type="component" value="Chromosome"/>
</dbReference>
<feature type="transmembrane region" description="Helical" evidence="6">
    <location>
        <begin position="7"/>
        <end position="32"/>
    </location>
</feature>
<evidence type="ECO:0000313" key="8">
    <source>
        <dbReference type="EMBL" id="UUX32801.1"/>
    </source>
</evidence>
<evidence type="ECO:0000313" key="9">
    <source>
        <dbReference type="Proteomes" id="UP001315967"/>
    </source>
</evidence>
<evidence type="ECO:0000256" key="5">
    <source>
        <dbReference type="ARBA" id="ARBA00023136"/>
    </source>
</evidence>
<dbReference type="PANTHER" id="PTHR38459:SF1">
    <property type="entry name" value="PROPHAGE BACTOPRENOL-LINKED GLUCOSE TRANSLOCASE HOMOLOG"/>
    <property type="match status" value="1"/>
</dbReference>
<organism evidence="8 9">
    <name type="scientific">Fundicoccus culcitae</name>
    <dbReference type="NCBI Taxonomy" id="2969821"/>
    <lineage>
        <taxon>Bacteria</taxon>
        <taxon>Bacillati</taxon>
        <taxon>Bacillota</taxon>
        <taxon>Bacilli</taxon>
        <taxon>Lactobacillales</taxon>
        <taxon>Aerococcaceae</taxon>
        <taxon>Fundicoccus</taxon>
    </lineage>
</organism>
<feature type="transmembrane region" description="Helical" evidence="6">
    <location>
        <begin position="73"/>
        <end position="94"/>
    </location>
</feature>
<protein>
    <submittedName>
        <fullName evidence="8">GtrA family protein</fullName>
    </submittedName>
</protein>
<proteinExistence type="inferred from homology"/>
<dbReference type="InterPro" id="IPR007267">
    <property type="entry name" value="GtrA_DPMS_TM"/>
</dbReference>
<accession>A0ABY5P264</accession>
<comment type="similarity">
    <text evidence="2">Belongs to the GtrA family.</text>
</comment>
<name>A0ABY5P264_9LACT</name>
<reference evidence="8 9" key="1">
    <citation type="submission" date="2022-08" db="EMBL/GenBank/DDBJ databases">
        <title>Aerococcaceae sp. nov isolated from spoiled eye mask.</title>
        <authorList>
            <person name="Zhou G."/>
            <person name="Xie X.-B."/>
            <person name="Shi Q.-S."/>
            <person name="Wang Y.-S."/>
            <person name="Wen X."/>
            <person name="Peng H."/>
            <person name="Yang X.-J."/>
            <person name="Tao H.-B."/>
            <person name="Huang X.-M."/>
        </authorList>
    </citation>
    <scope>NUCLEOTIDE SEQUENCE [LARGE SCALE GENOMIC DNA]</scope>
    <source>
        <strain evidence="9">DM20194951</strain>
    </source>
</reference>
<keyword evidence="4 6" id="KW-1133">Transmembrane helix</keyword>
<feature type="transmembrane region" description="Helical" evidence="6">
    <location>
        <begin position="100"/>
        <end position="119"/>
    </location>
</feature>
<feature type="transmembrane region" description="Helical" evidence="6">
    <location>
        <begin position="38"/>
        <end position="61"/>
    </location>
</feature>
<dbReference type="InterPro" id="IPR051401">
    <property type="entry name" value="GtrA_CellWall_Glycosyl"/>
</dbReference>
<evidence type="ECO:0000256" key="2">
    <source>
        <dbReference type="ARBA" id="ARBA00009399"/>
    </source>
</evidence>
<keyword evidence="3 6" id="KW-0812">Transmembrane</keyword>
<sequence length="131" mass="14982">MKSFLQLFRFAIVGGLATAIDFVVLYICYHMLGMNYLVGTTLAFIISTIFNYWASMSFVFVSKYQADQKQKEFTVFLILSLLGLILTNFLMYLAVDLGQLPVMFSKILVTVVVMAFNFISRKIFLENHSTD</sequence>
<dbReference type="PANTHER" id="PTHR38459">
    <property type="entry name" value="PROPHAGE BACTOPRENOL-LINKED GLUCOSE TRANSLOCASE HOMOLOG"/>
    <property type="match status" value="1"/>
</dbReference>
<dbReference type="Pfam" id="PF04138">
    <property type="entry name" value="GtrA_DPMS_TM"/>
    <property type="match status" value="1"/>
</dbReference>
<dbReference type="RefSeq" id="WP_313792301.1">
    <property type="nucleotide sequence ID" value="NZ_CP102453.1"/>
</dbReference>
<feature type="domain" description="GtrA/DPMS transmembrane" evidence="7">
    <location>
        <begin position="9"/>
        <end position="124"/>
    </location>
</feature>